<dbReference type="EMBL" id="CP036268">
    <property type="protein sequence ID" value="QDT38434.1"/>
    <property type="molecule type" value="Genomic_DNA"/>
</dbReference>
<dbReference type="AlphaFoldDB" id="A0A517R3J0"/>
<gene>
    <name evidence="2" type="ORF">Pan189_28280</name>
</gene>
<feature type="region of interest" description="Disordered" evidence="1">
    <location>
        <begin position="40"/>
        <end position="62"/>
    </location>
</feature>
<evidence type="ECO:0000256" key="1">
    <source>
        <dbReference type="SAM" id="MobiDB-lite"/>
    </source>
</evidence>
<evidence type="ECO:0000313" key="3">
    <source>
        <dbReference type="Proteomes" id="UP000317318"/>
    </source>
</evidence>
<evidence type="ECO:0000313" key="2">
    <source>
        <dbReference type="EMBL" id="QDT38434.1"/>
    </source>
</evidence>
<keyword evidence="3" id="KW-1185">Reference proteome</keyword>
<proteinExistence type="predicted"/>
<protein>
    <submittedName>
        <fullName evidence="2">Uncharacterized protein</fullName>
    </submittedName>
</protein>
<dbReference type="KEGG" id="svp:Pan189_28280"/>
<sequence length="99" mass="10704">MLLRLRRPDDVRATHITYSPYRYYDGSLANSILPGLRSERKIPNRDSNSRANWTFAGGPVPTEPGGAAARGLGTDSKVVVGAGLSTPPQDLLSLRDPDL</sequence>
<dbReference type="Proteomes" id="UP000317318">
    <property type="component" value="Chromosome"/>
</dbReference>
<accession>A0A517R3J0</accession>
<reference evidence="2 3" key="1">
    <citation type="submission" date="2019-02" db="EMBL/GenBank/DDBJ databases">
        <title>Deep-cultivation of Planctomycetes and their phenomic and genomic characterization uncovers novel biology.</title>
        <authorList>
            <person name="Wiegand S."/>
            <person name="Jogler M."/>
            <person name="Boedeker C."/>
            <person name="Pinto D."/>
            <person name="Vollmers J."/>
            <person name="Rivas-Marin E."/>
            <person name="Kohn T."/>
            <person name="Peeters S.H."/>
            <person name="Heuer A."/>
            <person name="Rast P."/>
            <person name="Oberbeckmann S."/>
            <person name="Bunk B."/>
            <person name="Jeske O."/>
            <person name="Meyerdierks A."/>
            <person name="Storesund J.E."/>
            <person name="Kallscheuer N."/>
            <person name="Luecker S."/>
            <person name="Lage O.M."/>
            <person name="Pohl T."/>
            <person name="Merkel B.J."/>
            <person name="Hornburger P."/>
            <person name="Mueller R.-W."/>
            <person name="Bruemmer F."/>
            <person name="Labrenz M."/>
            <person name="Spormann A.M."/>
            <person name="Op den Camp H."/>
            <person name="Overmann J."/>
            <person name="Amann R."/>
            <person name="Jetten M.S.M."/>
            <person name="Mascher T."/>
            <person name="Medema M.H."/>
            <person name="Devos D.P."/>
            <person name="Kaster A.-K."/>
            <person name="Ovreas L."/>
            <person name="Rohde M."/>
            <person name="Galperin M.Y."/>
            <person name="Jogler C."/>
        </authorList>
    </citation>
    <scope>NUCLEOTIDE SEQUENCE [LARGE SCALE GENOMIC DNA]</scope>
    <source>
        <strain evidence="2 3">Pan189</strain>
    </source>
</reference>
<organism evidence="2 3">
    <name type="scientific">Stratiformator vulcanicus</name>
    <dbReference type="NCBI Taxonomy" id="2527980"/>
    <lineage>
        <taxon>Bacteria</taxon>
        <taxon>Pseudomonadati</taxon>
        <taxon>Planctomycetota</taxon>
        <taxon>Planctomycetia</taxon>
        <taxon>Planctomycetales</taxon>
        <taxon>Planctomycetaceae</taxon>
        <taxon>Stratiformator</taxon>
    </lineage>
</organism>
<name>A0A517R3J0_9PLAN</name>